<keyword evidence="5" id="KW-0479">Metal-binding</keyword>
<dbReference type="InterPro" id="IPR037171">
    <property type="entry name" value="NagB/RpiA_transferase-like"/>
</dbReference>
<dbReference type="Pfam" id="PF01812">
    <property type="entry name" value="5-FTHF_cyc-lig"/>
    <property type="match status" value="1"/>
</dbReference>
<gene>
    <name evidence="7" type="ORF">SAMN05216210_2722</name>
</gene>
<protein>
    <recommendedName>
        <fullName evidence="5">5-formyltetrahydrofolate cyclo-ligase</fullName>
        <ecNumber evidence="5">6.3.3.2</ecNumber>
    </recommendedName>
</protein>
<dbReference type="AlphaFoldDB" id="A0A1H2H2B5"/>
<organism evidence="7 8">
    <name type="scientific">Halopseudomonas salegens</name>
    <dbReference type="NCBI Taxonomy" id="1434072"/>
    <lineage>
        <taxon>Bacteria</taxon>
        <taxon>Pseudomonadati</taxon>
        <taxon>Pseudomonadota</taxon>
        <taxon>Gammaproteobacteria</taxon>
        <taxon>Pseudomonadales</taxon>
        <taxon>Pseudomonadaceae</taxon>
        <taxon>Halopseudomonas</taxon>
    </lineage>
</organism>
<evidence type="ECO:0000256" key="4">
    <source>
        <dbReference type="PIRSR" id="PIRSR006806-1"/>
    </source>
</evidence>
<keyword evidence="7" id="KW-0436">Ligase</keyword>
<dbReference type="STRING" id="1434072.SAMN05216210_2722"/>
<dbReference type="InterPro" id="IPR024185">
    <property type="entry name" value="FTHF_cligase-like_sf"/>
</dbReference>
<keyword evidence="3 4" id="KW-0067">ATP-binding</keyword>
<keyword evidence="2 4" id="KW-0547">Nucleotide-binding</keyword>
<dbReference type="GO" id="GO:0009396">
    <property type="term" value="P:folic acid-containing compound biosynthetic process"/>
    <property type="evidence" value="ECO:0007669"/>
    <property type="project" value="TreeGrafter"/>
</dbReference>
<dbReference type="GO" id="GO:0005524">
    <property type="term" value="F:ATP binding"/>
    <property type="evidence" value="ECO:0007669"/>
    <property type="project" value="UniProtKB-KW"/>
</dbReference>
<dbReference type="EC" id="6.3.3.2" evidence="5"/>
<evidence type="ECO:0000256" key="6">
    <source>
        <dbReference type="SAM" id="MobiDB-lite"/>
    </source>
</evidence>
<evidence type="ECO:0000313" key="7">
    <source>
        <dbReference type="EMBL" id="SDU25956.1"/>
    </source>
</evidence>
<evidence type="ECO:0000256" key="5">
    <source>
        <dbReference type="RuleBase" id="RU361279"/>
    </source>
</evidence>
<dbReference type="NCBIfam" id="TIGR02727">
    <property type="entry name" value="MTHFS_bact"/>
    <property type="match status" value="1"/>
</dbReference>
<comment type="cofactor">
    <cofactor evidence="5">
        <name>Mg(2+)</name>
        <dbReference type="ChEBI" id="CHEBI:18420"/>
    </cofactor>
</comment>
<feature type="compositionally biased region" description="Basic residues" evidence="6">
    <location>
        <begin position="1"/>
        <end position="17"/>
    </location>
</feature>
<dbReference type="PANTHER" id="PTHR23407">
    <property type="entry name" value="ATPASE INHIBITOR/5-FORMYLTETRAHYDROFOLATE CYCLO-LIGASE"/>
    <property type="match status" value="1"/>
</dbReference>
<comment type="catalytic activity">
    <reaction evidence="5">
        <text>(6S)-5-formyl-5,6,7,8-tetrahydrofolate + ATP = (6R)-5,10-methenyltetrahydrofolate + ADP + phosphate</text>
        <dbReference type="Rhea" id="RHEA:10488"/>
        <dbReference type="ChEBI" id="CHEBI:30616"/>
        <dbReference type="ChEBI" id="CHEBI:43474"/>
        <dbReference type="ChEBI" id="CHEBI:57455"/>
        <dbReference type="ChEBI" id="CHEBI:57457"/>
        <dbReference type="ChEBI" id="CHEBI:456216"/>
        <dbReference type="EC" id="6.3.3.2"/>
    </reaction>
</comment>
<dbReference type="SUPFAM" id="SSF100950">
    <property type="entry name" value="NagB/RpiA/CoA transferase-like"/>
    <property type="match status" value="1"/>
</dbReference>
<dbReference type="Gene3D" id="3.40.50.10420">
    <property type="entry name" value="NagB/RpiA/CoA transferase-like"/>
    <property type="match status" value="1"/>
</dbReference>
<feature type="binding site" evidence="4">
    <location>
        <begin position="134"/>
        <end position="142"/>
    </location>
    <ligand>
        <name>ATP</name>
        <dbReference type="ChEBI" id="CHEBI:30616"/>
    </ligand>
</feature>
<feature type="region of interest" description="Disordered" evidence="6">
    <location>
        <begin position="1"/>
        <end position="23"/>
    </location>
</feature>
<evidence type="ECO:0000256" key="3">
    <source>
        <dbReference type="ARBA" id="ARBA00022840"/>
    </source>
</evidence>
<feature type="binding site" evidence="4">
    <location>
        <position position="54"/>
    </location>
    <ligand>
        <name>substrate</name>
    </ligand>
</feature>
<dbReference type="GO" id="GO:0046872">
    <property type="term" value="F:metal ion binding"/>
    <property type="evidence" value="ECO:0007669"/>
    <property type="project" value="UniProtKB-KW"/>
</dbReference>
<reference evidence="8" key="1">
    <citation type="submission" date="2016-10" db="EMBL/GenBank/DDBJ databases">
        <authorList>
            <person name="Varghese N."/>
            <person name="Submissions S."/>
        </authorList>
    </citation>
    <scope>NUCLEOTIDE SEQUENCE [LARGE SCALE GENOMIC DNA]</scope>
    <source>
        <strain evidence="8">CECT 8338</strain>
    </source>
</reference>
<evidence type="ECO:0000256" key="2">
    <source>
        <dbReference type="ARBA" id="ARBA00022741"/>
    </source>
</evidence>
<feature type="binding site" evidence="4">
    <location>
        <position position="49"/>
    </location>
    <ligand>
        <name>substrate</name>
    </ligand>
</feature>
<dbReference type="PANTHER" id="PTHR23407:SF1">
    <property type="entry name" value="5-FORMYLTETRAHYDROFOLATE CYCLO-LIGASE"/>
    <property type="match status" value="1"/>
</dbReference>
<keyword evidence="8" id="KW-1185">Reference proteome</keyword>
<dbReference type="Proteomes" id="UP000243924">
    <property type="component" value="Chromosome I"/>
</dbReference>
<keyword evidence="5" id="KW-0460">Magnesium</keyword>
<dbReference type="RefSeq" id="WP_231701641.1">
    <property type="nucleotide sequence ID" value="NZ_LT629787.1"/>
</dbReference>
<dbReference type="EMBL" id="LT629787">
    <property type="protein sequence ID" value="SDU25956.1"/>
    <property type="molecule type" value="Genomic_DNA"/>
</dbReference>
<proteinExistence type="inferred from homology"/>
<dbReference type="GO" id="GO:0035999">
    <property type="term" value="P:tetrahydrofolate interconversion"/>
    <property type="evidence" value="ECO:0007669"/>
    <property type="project" value="TreeGrafter"/>
</dbReference>
<accession>A0A1H2H2B5</accession>
<dbReference type="InterPro" id="IPR002698">
    <property type="entry name" value="FTHF_cligase"/>
</dbReference>
<evidence type="ECO:0000313" key="8">
    <source>
        <dbReference type="Proteomes" id="UP000243924"/>
    </source>
</evidence>
<sequence length="205" mass="24172">MTRGQWRRTLRQRRRSLSKAQQARASRDLCRRIAQLPSFQRSRRIGLYLPNDGEIDPTPLLYLAQRRGKHCYLPVVSGWPRQQMRLQRLRPGQRWARNRFGINEPASAPHWQVKAWQLDLLLLPLVGFDRQGNRLGMGGGFYDRCLAYRQRRRHWRRPQLLGLAHQCQEVPQLPIADWDIPLDGIVTDRYSLFLQESGLGTDTRR</sequence>
<evidence type="ECO:0000256" key="1">
    <source>
        <dbReference type="ARBA" id="ARBA00010638"/>
    </source>
</evidence>
<name>A0A1H2H2B5_9GAMM</name>
<dbReference type="GO" id="GO:0030272">
    <property type="term" value="F:5-formyltetrahydrofolate cyclo-ligase activity"/>
    <property type="evidence" value="ECO:0007669"/>
    <property type="project" value="UniProtKB-EC"/>
</dbReference>
<dbReference type="PIRSF" id="PIRSF006806">
    <property type="entry name" value="FTHF_cligase"/>
    <property type="match status" value="1"/>
</dbReference>
<comment type="similarity">
    <text evidence="1 5">Belongs to the 5-formyltetrahydrofolate cyclo-ligase family.</text>
</comment>